<feature type="binding site" evidence="1">
    <location>
        <position position="147"/>
    </location>
    <ligand>
        <name>Mg(2+)</name>
        <dbReference type="ChEBI" id="CHEBI:18420"/>
        <label>1</label>
    </ligand>
</feature>
<dbReference type="InterPro" id="IPR036921">
    <property type="entry name" value="PurM-like_N_sf"/>
</dbReference>
<dbReference type="UniPathway" id="UPA00060">
    <property type="reaction ID" value="UER00142"/>
</dbReference>
<feature type="binding site" evidence="1">
    <location>
        <position position="235"/>
    </location>
    <ligand>
        <name>ATP</name>
        <dbReference type="ChEBI" id="CHEBI:30616"/>
    </ligand>
</feature>
<dbReference type="CDD" id="cd02194">
    <property type="entry name" value="ThiL"/>
    <property type="match status" value="1"/>
</dbReference>
<keyword evidence="1 4" id="KW-0418">Kinase</keyword>
<feature type="binding site" evidence="1">
    <location>
        <position position="99"/>
    </location>
    <ligand>
        <name>Mg(2+)</name>
        <dbReference type="ChEBI" id="CHEBI:18420"/>
        <label>2</label>
    </ligand>
</feature>
<feature type="binding site" evidence="1">
    <location>
        <position position="286"/>
    </location>
    <ligand>
        <name>substrate</name>
    </ligand>
</feature>
<dbReference type="SUPFAM" id="SSF55326">
    <property type="entry name" value="PurM N-terminal domain-like"/>
    <property type="match status" value="1"/>
</dbReference>
<dbReference type="InterPro" id="IPR006283">
    <property type="entry name" value="ThiL-like"/>
</dbReference>
<feature type="binding site" evidence="1">
    <location>
        <begin position="146"/>
        <end position="147"/>
    </location>
    <ligand>
        <name>ATP</name>
        <dbReference type="ChEBI" id="CHEBI:30616"/>
    </ligand>
</feature>
<dbReference type="SUPFAM" id="SSF56042">
    <property type="entry name" value="PurM C-terminal domain-like"/>
    <property type="match status" value="1"/>
</dbReference>
<reference evidence="4 5" key="1">
    <citation type="submission" date="2019-03" db="EMBL/GenBank/DDBJ databases">
        <title>Genomic Encyclopedia of Archaeal and Bacterial Type Strains, Phase II (KMG-II): from individual species to whole genera.</title>
        <authorList>
            <person name="Goeker M."/>
        </authorList>
    </citation>
    <scope>NUCLEOTIDE SEQUENCE [LARGE SCALE GENOMIC DNA]</scope>
    <source>
        <strain evidence="4 5">DSM 24323</strain>
    </source>
</reference>
<keyword evidence="1" id="KW-0479">Metal-binding</keyword>
<dbReference type="PIRSF" id="PIRSF005303">
    <property type="entry name" value="Thiam_monoph_kin"/>
    <property type="match status" value="1"/>
</dbReference>
<dbReference type="GO" id="GO:0005524">
    <property type="term" value="F:ATP binding"/>
    <property type="evidence" value="ECO:0007669"/>
    <property type="project" value="UniProtKB-UniRule"/>
</dbReference>
<dbReference type="GO" id="GO:0000287">
    <property type="term" value="F:magnesium ion binding"/>
    <property type="evidence" value="ECO:0007669"/>
    <property type="project" value="UniProtKB-UniRule"/>
</dbReference>
<keyword evidence="1" id="KW-0784">Thiamine biosynthesis</keyword>
<dbReference type="GO" id="GO:0009228">
    <property type="term" value="P:thiamine biosynthetic process"/>
    <property type="evidence" value="ECO:0007669"/>
    <property type="project" value="UniProtKB-KW"/>
</dbReference>
<feature type="binding site" evidence="1">
    <location>
        <position position="70"/>
    </location>
    <ligand>
        <name>Mg(2+)</name>
        <dbReference type="ChEBI" id="CHEBI:18420"/>
        <label>1</label>
    </ligand>
</feature>
<evidence type="ECO:0000259" key="2">
    <source>
        <dbReference type="Pfam" id="PF00586"/>
    </source>
</evidence>
<dbReference type="Pfam" id="PF02769">
    <property type="entry name" value="AIRS_C"/>
    <property type="match status" value="1"/>
</dbReference>
<comment type="similarity">
    <text evidence="1">Belongs to the thiamine-monophosphate kinase family.</text>
</comment>
<feature type="binding site" evidence="1">
    <location>
        <position position="77"/>
    </location>
    <ligand>
        <name>substrate</name>
    </ligand>
</feature>
<comment type="caution">
    <text evidence="4">The sequence shown here is derived from an EMBL/GenBank/DDBJ whole genome shotgun (WGS) entry which is preliminary data.</text>
</comment>
<feature type="binding site" evidence="1">
    <location>
        <position position="99"/>
    </location>
    <ligand>
        <name>Mg(2+)</name>
        <dbReference type="ChEBI" id="CHEBI:18420"/>
        <label>3</label>
    </ligand>
</feature>
<proteinExistence type="inferred from homology"/>
<evidence type="ECO:0000259" key="3">
    <source>
        <dbReference type="Pfam" id="PF02769"/>
    </source>
</evidence>
<feature type="binding site" evidence="1">
    <location>
        <position position="331"/>
    </location>
    <ligand>
        <name>substrate</name>
    </ligand>
</feature>
<keyword evidence="5" id="KW-1185">Reference proteome</keyword>
<keyword evidence="1" id="KW-0067">ATP-binding</keyword>
<evidence type="ECO:0000313" key="4">
    <source>
        <dbReference type="EMBL" id="TDT33173.1"/>
    </source>
</evidence>
<dbReference type="InterPro" id="IPR010918">
    <property type="entry name" value="PurM-like_C_dom"/>
</dbReference>
<dbReference type="NCBIfam" id="NF004351">
    <property type="entry name" value="PRK05731.1-4"/>
    <property type="match status" value="1"/>
</dbReference>
<dbReference type="InterPro" id="IPR016188">
    <property type="entry name" value="PurM-like_N"/>
</dbReference>
<feature type="binding site" evidence="1">
    <location>
        <position position="236"/>
    </location>
    <ligand>
        <name>Mg(2+)</name>
        <dbReference type="ChEBI" id="CHEBI:18420"/>
        <label>5</label>
    </ligand>
</feature>
<feature type="domain" description="PurM-like N-terminal" evidence="2">
    <location>
        <begin position="53"/>
        <end position="163"/>
    </location>
</feature>
<dbReference type="EMBL" id="SOAW01000001">
    <property type="protein sequence ID" value="TDT33173.1"/>
    <property type="molecule type" value="Genomic_DNA"/>
</dbReference>
<protein>
    <recommendedName>
        <fullName evidence="1">Thiamine-monophosphate kinase</fullName>
        <shortName evidence="1">TMP kinase</shortName>
        <shortName evidence="1">Thiamine-phosphate kinase</shortName>
        <ecNumber evidence="1">2.7.4.16</ecNumber>
    </recommendedName>
</protein>
<feature type="binding site" evidence="1">
    <location>
        <position position="69"/>
    </location>
    <ligand>
        <name>Mg(2+)</name>
        <dbReference type="ChEBI" id="CHEBI:18420"/>
        <label>1</label>
    </ligand>
</feature>
<dbReference type="GO" id="GO:0009030">
    <property type="term" value="F:thiamine-phosphate kinase activity"/>
    <property type="evidence" value="ECO:0007669"/>
    <property type="project" value="UniProtKB-UniRule"/>
</dbReference>
<dbReference type="NCBIfam" id="TIGR01379">
    <property type="entry name" value="thiL"/>
    <property type="match status" value="1"/>
</dbReference>
<feature type="binding site" evidence="1">
    <location>
        <position position="99"/>
    </location>
    <ligand>
        <name>Mg(2+)</name>
        <dbReference type="ChEBI" id="CHEBI:18420"/>
        <label>4</label>
    </ligand>
</feature>
<comment type="catalytic activity">
    <reaction evidence="1">
        <text>thiamine phosphate + ATP = thiamine diphosphate + ADP</text>
        <dbReference type="Rhea" id="RHEA:15913"/>
        <dbReference type="ChEBI" id="CHEBI:30616"/>
        <dbReference type="ChEBI" id="CHEBI:37575"/>
        <dbReference type="ChEBI" id="CHEBI:58937"/>
        <dbReference type="ChEBI" id="CHEBI:456216"/>
        <dbReference type="EC" id="2.7.4.16"/>
    </reaction>
</comment>
<gene>
    <name evidence="1" type="primary">thiL</name>
    <name evidence="4" type="ORF">CLV29_0778</name>
</gene>
<dbReference type="Pfam" id="PF00586">
    <property type="entry name" value="AIRS"/>
    <property type="match status" value="1"/>
</dbReference>
<dbReference type="GO" id="GO:0009229">
    <property type="term" value="P:thiamine diphosphate biosynthetic process"/>
    <property type="evidence" value="ECO:0007669"/>
    <property type="project" value="UniProtKB-UniRule"/>
</dbReference>
<feature type="binding site" evidence="1">
    <location>
        <position position="55"/>
    </location>
    <ligand>
        <name>Mg(2+)</name>
        <dbReference type="ChEBI" id="CHEBI:18420"/>
        <label>4</label>
    </ligand>
</feature>
<keyword evidence="1" id="KW-0808">Transferase</keyword>
<organism evidence="4 5">
    <name type="scientific">Naumannella halotolerans</name>
    <dbReference type="NCBI Taxonomy" id="993414"/>
    <lineage>
        <taxon>Bacteria</taxon>
        <taxon>Bacillati</taxon>
        <taxon>Actinomycetota</taxon>
        <taxon>Actinomycetes</taxon>
        <taxon>Propionibacteriales</taxon>
        <taxon>Propionibacteriaceae</taxon>
        <taxon>Naumannella</taxon>
    </lineage>
</organism>
<dbReference type="PANTHER" id="PTHR30270:SF0">
    <property type="entry name" value="THIAMINE-MONOPHOSPHATE KINASE"/>
    <property type="match status" value="1"/>
</dbReference>
<evidence type="ECO:0000256" key="1">
    <source>
        <dbReference type="HAMAP-Rule" id="MF_02128"/>
    </source>
</evidence>
<comment type="function">
    <text evidence="1">Catalyzes the ATP-dependent phosphorylation of thiamine-monophosphate (TMP) to form thiamine-pyrophosphate (TPP), the active form of vitamin B1.</text>
</comment>
<feature type="domain" description="PurM-like C-terminal" evidence="3">
    <location>
        <begin position="175"/>
        <end position="313"/>
    </location>
</feature>
<feature type="binding site" evidence="1">
    <location>
        <position position="171"/>
    </location>
    <ligand>
        <name>ATP</name>
        <dbReference type="ChEBI" id="CHEBI:30616"/>
    </ligand>
</feature>
<dbReference type="HAMAP" id="MF_02128">
    <property type="entry name" value="TMP_kinase"/>
    <property type="match status" value="1"/>
</dbReference>
<dbReference type="Gene3D" id="3.90.650.10">
    <property type="entry name" value="PurM-like C-terminal domain"/>
    <property type="match status" value="1"/>
</dbReference>
<feature type="binding site" evidence="1">
    <location>
        <position position="68"/>
    </location>
    <ligand>
        <name>Mg(2+)</name>
        <dbReference type="ChEBI" id="CHEBI:18420"/>
        <label>4</label>
    </ligand>
</feature>
<keyword evidence="1" id="KW-0460">Magnesium</keyword>
<name>A0A4R7J9J7_9ACTN</name>
<dbReference type="InterPro" id="IPR036676">
    <property type="entry name" value="PurM-like_C_sf"/>
</dbReference>
<dbReference type="PANTHER" id="PTHR30270">
    <property type="entry name" value="THIAMINE-MONOPHOSPHATE KINASE"/>
    <property type="match status" value="1"/>
</dbReference>
<sequence>MWDVSADNSAQGGNGPSIAETGEFGLIRQITGHGATTASGEPVVVPEVLQGPGDDCAVLQFSGPVVSTTDALVEGVHFRRDWSSATEVGRKAAAVNLADVEAMGARPIALLVAFAAPSDLPLKWATDCSDGLRTEASEAGAVVVGGDVTRSAEVMISVTALGELAGPPVLRSGAQPGQVIAIRGLLGWAAAGLVVLSRGFRSPRAVVEAQKVPRVPYGAGVQAAAAGAGAMIDVSDGLLADLGHIARASQVVCNVDSEALPVPESLQAVSSATGISPQRLLLTGGEDHSLVATFDPGRVPAEWQVIGTVGERTSEPGVRVDGAVWEGAQGYQHFRQ</sequence>
<evidence type="ECO:0000313" key="5">
    <source>
        <dbReference type="Proteomes" id="UP000295371"/>
    </source>
</evidence>
<feature type="binding site" evidence="1">
    <location>
        <position position="70"/>
    </location>
    <ligand>
        <name>Mg(2+)</name>
        <dbReference type="ChEBI" id="CHEBI:18420"/>
        <label>2</label>
    </ligand>
</feature>
<dbReference type="EC" id="2.7.4.16" evidence="1"/>
<feature type="binding site" evidence="1">
    <location>
        <position position="55"/>
    </location>
    <ligand>
        <name>Mg(2+)</name>
        <dbReference type="ChEBI" id="CHEBI:18420"/>
        <label>3</label>
    </ligand>
</feature>
<comment type="pathway">
    <text evidence="1">Cofactor biosynthesis; thiamine diphosphate biosynthesis; thiamine diphosphate from thiamine phosphate: step 1/1.</text>
</comment>
<comment type="miscellaneous">
    <text evidence="1">Reaction mechanism of ThiL seems to utilize a direct, inline transfer of the gamma-phosphate of ATP to TMP rather than a phosphorylated enzyme intermediate.</text>
</comment>
<dbReference type="AlphaFoldDB" id="A0A4R7J9J7"/>
<dbReference type="Gene3D" id="3.30.1330.10">
    <property type="entry name" value="PurM-like, N-terminal domain"/>
    <property type="match status" value="1"/>
</dbReference>
<comment type="caution">
    <text evidence="1">Lacks conserved residue(s) required for the propagation of feature annotation.</text>
</comment>
<feature type="binding site" evidence="1">
    <location>
        <position position="233"/>
    </location>
    <ligand>
        <name>Mg(2+)</name>
        <dbReference type="ChEBI" id="CHEBI:18420"/>
        <label>3</label>
    </ligand>
</feature>
<accession>A0A4R7J9J7</accession>
<dbReference type="Proteomes" id="UP000295371">
    <property type="component" value="Unassembled WGS sequence"/>
</dbReference>
<keyword evidence="1" id="KW-0547">Nucleotide-binding</keyword>